<keyword evidence="2" id="KW-1185">Reference proteome</keyword>
<reference evidence="1" key="1">
    <citation type="submission" date="2020-01" db="EMBL/GenBank/DDBJ databases">
        <title>Identification and distribution of gene clusters putatively required for synthesis of sphingolipid metabolism inhibitors in phylogenetically diverse species of the filamentous fungus Fusarium.</title>
        <authorList>
            <person name="Kim H.-S."/>
            <person name="Busman M."/>
            <person name="Brown D.W."/>
            <person name="Divon H."/>
            <person name="Uhlig S."/>
            <person name="Proctor R.H."/>
        </authorList>
    </citation>
    <scope>NUCLEOTIDE SEQUENCE</scope>
    <source>
        <strain evidence="1">NRRL 31653</strain>
    </source>
</reference>
<dbReference type="AlphaFoldDB" id="A0A9P5B8Y3"/>
<protein>
    <submittedName>
        <fullName evidence="1">Uncharacterized protein</fullName>
    </submittedName>
</protein>
<dbReference type="OrthoDB" id="4991401at2759"/>
<name>A0A9P5B8Y3_9HYPO</name>
<organism evidence="1 2">
    <name type="scientific">Fusarium agapanthi</name>
    <dbReference type="NCBI Taxonomy" id="1803897"/>
    <lineage>
        <taxon>Eukaryota</taxon>
        <taxon>Fungi</taxon>
        <taxon>Dikarya</taxon>
        <taxon>Ascomycota</taxon>
        <taxon>Pezizomycotina</taxon>
        <taxon>Sordariomycetes</taxon>
        <taxon>Hypocreomycetidae</taxon>
        <taxon>Hypocreales</taxon>
        <taxon>Nectriaceae</taxon>
        <taxon>Fusarium</taxon>
        <taxon>Fusarium fujikuroi species complex</taxon>
    </lineage>
</organism>
<gene>
    <name evidence="1" type="ORF">FAGAP_6058</name>
</gene>
<dbReference type="Proteomes" id="UP000737391">
    <property type="component" value="Unassembled WGS sequence"/>
</dbReference>
<evidence type="ECO:0000313" key="2">
    <source>
        <dbReference type="Proteomes" id="UP000737391"/>
    </source>
</evidence>
<accession>A0A9P5B8Y3</accession>
<comment type="caution">
    <text evidence="1">The sequence shown here is derived from an EMBL/GenBank/DDBJ whole genome shotgun (WGS) entry which is preliminary data.</text>
</comment>
<sequence>MNRSQQLPGGGSQVVSIASIHKIAMNQRLEQLYSLGVLRVRLQAGEDALPTFVAMPDKPLDFPVPNNHDRGPLLVTLRRLFTAGGEDIVTKTVTGVDSAKFEISGDLKLMHKFLAKSTTSATAQELADGDTLARYPQAMARIIRYDGNIRGNQEW</sequence>
<proteinExistence type="predicted"/>
<dbReference type="EMBL" id="LUFC02000404">
    <property type="protein sequence ID" value="KAF4497790.1"/>
    <property type="molecule type" value="Genomic_DNA"/>
</dbReference>
<evidence type="ECO:0000313" key="1">
    <source>
        <dbReference type="EMBL" id="KAF4497790.1"/>
    </source>
</evidence>